<keyword evidence="1" id="KW-0732">Signal</keyword>
<organism evidence="2 3">
    <name type="scientific">Candidatus Magasanikbacteria bacterium RIFOXYC12_FULL_33_11</name>
    <dbReference type="NCBI Taxonomy" id="1798701"/>
    <lineage>
        <taxon>Bacteria</taxon>
        <taxon>Candidatus Magasanikiibacteriota</taxon>
    </lineage>
</organism>
<protein>
    <submittedName>
        <fullName evidence="2">Uncharacterized protein</fullName>
    </submittedName>
</protein>
<reference evidence="2 3" key="1">
    <citation type="journal article" date="2016" name="Nat. Commun.">
        <title>Thousands of microbial genomes shed light on interconnected biogeochemical processes in an aquifer system.</title>
        <authorList>
            <person name="Anantharaman K."/>
            <person name="Brown C.T."/>
            <person name="Hug L.A."/>
            <person name="Sharon I."/>
            <person name="Castelle C.J."/>
            <person name="Probst A.J."/>
            <person name="Thomas B.C."/>
            <person name="Singh A."/>
            <person name="Wilkins M.J."/>
            <person name="Karaoz U."/>
            <person name="Brodie E.L."/>
            <person name="Williams K.H."/>
            <person name="Hubbard S.S."/>
            <person name="Banfield J.F."/>
        </authorList>
    </citation>
    <scope>NUCLEOTIDE SEQUENCE [LARGE SCALE GENOMIC DNA]</scope>
</reference>
<dbReference type="InterPro" id="IPR028994">
    <property type="entry name" value="Integrin_alpha_N"/>
</dbReference>
<dbReference type="AlphaFoldDB" id="A0A1F6NQU2"/>
<dbReference type="Pfam" id="PF14885">
    <property type="entry name" value="GHL15"/>
    <property type="match status" value="1"/>
</dbReference>
<evidence type="ECO:0000256" key="1">
    <source>
        <dbReference type="ARBA" id="ARBA00022729"/>
    </source>
</evidence>
<dbReference type="InterPro" id="IPR013517">
    <property type="entry name" value="FG-GAP"/>
</dbReference>
<accession>A0A1F6NQU2</accession>
<dbReference type="SUPFAM" id="SSF69318">
    <property type="entry name" value="Integrin alpha N-terminal domain"/>
    <property type="match status" value="1"/>
</dbReference>
<evidence type="ECO:0000313" key="3">
    <source>
        <dbReference type="Proteomes" id="UP000178349"/>
    </source>
</evidence>
<dbReference type="PANTHER" id="PTHR46580">
    <property type="entry name" value="SENSOR KINASE-RELATED"/>
    <property type="match status" value="1"/>
</dbReference>
<proteinExistence type="predicted"/>
<dbReference type="Proteomes" id="UP000178349">
    <property type="component" value="Unassembled WGS sequence"/>
</dbReference>
<dbReference type="InterPro" id="IPR029455">
    <property type="entry name" value="GHL15"/>
</dbReference>
<name>A0A1F6NQU2_9BACT</name>
<dbReference type="Gene3D" id="2.130.10.130">
    <property type="entry name" value="Integrin alpha, N-terminal"/>
    <property type="match status" value="1"/>
</dbReference>
<comment type="caution">
    <text evidence="2">The sequence shown here is derived from an EMBL/GenBank/DDBJ whole genome shotgun (WGS) entry which is preliminary data.</text>
</comment>
<evidence type="ECO:0000313" key="2">
    <source>
        <dbReference type="EMBL" id="OGH85974.1"/>
    </source>
</evidence>
<dbReference type="EMBL" id="MFQW01000033">
    <property type="protein sequence ID" value="OGH85974.1"/>
    <property type="molecule type" value="Genomic_DNA"/>
</dbReference>
<sequence>MLIFVLVFSFVFFQFGSVVAKTNSPKLANYYLRWDLNSQQVNELAKWDLVVLDMEVQVNHADMVRKLKSLNPDIILLVYITPQEIAQNGKNSPSVMRKKLANGIYEDWYLKDTRGNKLFWWPGTYLLNVTNDAPLHEGERLNDYVARFVVDNLLSTGLWDGVFYDNSWNNVTWIPGKENVDINNDGTVSKDSNQKWVEGMSSLYTKTRNLYGKSLILLGNGHNSSYLQNLNGKLLENFSLSDWTYLMNTLKDLSRNNVYKTINFINSNTNNTNIQDYKDMRFGLTSSLLEDAYFSYDYGDQEHSQTWWYDEYDVNLGKPLGNSSSKNNFDSYKPDVWQRSFENGISVVNSTKSAQKVSLGGEYEKIHGTQDMSVNDGSIVSQIELPSQDGLVLLKTFETLQNVLFTNGAFLRFFRPDSMRIRNGFFTFDEKYRGGDQVAYFDLNGNGEKELFVASVNKIEAWREDGQKYFKEYPFTAAYTGKMNIVLGDLKGYGIPEIFVAPSKGSSQPIKVYSIYGEKKGQDFYPFGTDYTGGYTLAVGDVNGDGFNELVVGRGVDRTKVYVYDKDFNLKSEFAPFESNFKYGVNVTTGDLDGDRKDEIIVGRGEGGTPEVRVFDNNGKLLYKAFTAYSSFGNPGIDVRSLDVDFDGKDDIVTMSEGAF</sequence>
<gene>
    <name evidence="2" type="ORF">A2493_00330</name>
</gene>
<dbReference type="Pfam" id="PF13517">
    <property type="entry name" value="FG-GAP_3"/>
    <property type="match status" value="1"/>
</dbReference>